<evidence type="ECO:0000256" key="7">
    <source>
        <dbReference type="ARBA" id="ARBA00023224"/>
    </source>
</evidence>
<evidence type="ECO:0000256" key="1">
    <source>
        <dbReference type="ARBA" id="ARBA00004651"/>
    </source>
</evidence>
<evidence type="ECO:0000256" key="3">
    <source>
        <dbReference type="ARBA" id="ARBA00022500"/>
    </source>
</evidence>
<dbReference type="SUPFAM" id="SSF58104">
    <property type="entry name" value="Methyl-accepting chemotaxis protein (MCP) signaling domain"/>
    <property type="match status" value="1"/>
</dbReference>
<evidence type="ECO:0000256" key="6">
    <source>
        <dbReference type="ARBA" id="ARBA00023136"/>
    </source>
</evidence>
<comment type="similarity">
    <text evidence="8">Belongs to the methyl-accepting chemotaxis (MCP) protein family.</text>
</comment>
<keyword evidence="2" id="KW-1003">Cell membrane</keyword>
<dbReference type="PATRIC" id="fig|80854.5.peg.4079"/>
<dbReference type="InterPro" id="IPR004090">
    <property type="entry name" value="Chemotax_Me-accpt_rcpt"/>
</dbReference>
<comment type="subcellular location">
    <subcellularLocation>
        <location evidence="1">Cell membrane</location>
        <topology evidence="1">Multi-pass membrane protein</topology>
    </subcellularLocation>
</comment>
<dbReference type="STRING" id="80854.MVIS_3855"/>
<dbReference type="OrthoDB" id="2489132at2"/>
<protein>
    <submittedName>
        <fullName evidence="9">Methyl-accepting chemotaxis protein</fullName>
    </submittedName>
</protein>
<sequence length="629" mass="67649">MFKYMSLKNKLALSASLAIILGGILVAAVSFWSSMQRLDVEIEERLKGSFTSYNQYVADWIESKGTILSSLSNDIAPESLEKHLQQMAVSGGFDNVFAAFPDGSQKNANGVTLPTGNDDPRKWGWYINAKATPSKVFMDNPTVAAATGANVVSLGYLQQLQGQSVVIGADVEINDILQNMEQVVLPGDGYMLISNNQGAIFAHQDISLLNKKISSLGLDFAAIQQIIRAPHVEKIIVNGKENIVYAAPITNSDLFIIIVVDYNSSVAPLYSAIWNQVIATILVVVICTFLFNFLCNILFQPLLRVSDALALIAEGGGDLTQRIEVQANDEVGNLANSFNLFVSSQQQLIQHIRTQSETLTTESIESERQANQSVKELNHQQQEIDMVATAVTEMASATLEIASHAEQTARAAQDSTGSTNEGRQLVLNSKNSINNLASEVSGASKVIGDLNQHAQEISTILATIQGIAQQTNLLALNAAIEAARAGEQGRGFAVVADEVRVLSQRTHSSTEEIKATIETLQLTTAKAVGLMDSSSKLAICSVEDADQAANALEEINQSVVLISDMATQIATAAEEQTQVTGEISQNIVSIKDVTDILVLGANQNLLQSQQLNNQASELNGRVSTFIVEA</sequence>
<dbReference type="PANTHER" id="PTHR32089">
    <property type="entry name" value="METHYL-ACCEPTING CHEMOTAXIS PROTEIN MCPB"/>
    <property type="match status" value="1"/>
</dbReference>
<dbReference type="GO" id="GO:0006935">
    <property type="term" value="P:chemotaxis"/>
    <property type="evidence" value="ECO:0007669"/>
    <property type="project" value="UniProtKB-KW"/>
</dbReference>
<keyword evidence="3" id="KW-0145">Chemotaxis</keyword>
<dbReference type="CDD" id="cd06225">
    <property type="entry name" value="HAMP"/>
    <property type="match status" value="1"/>
</dbReference>
<dbReference type="Pfam" id="PF02743">
    <property type="entry name" value="dCache_1"/>
    <property type="match status" value="1"/>
</dbReference>
<dbReference type="SMART" id="SM00304">
    <property type="entry name" value="HAMP"/>
    <property type="match status" value="1"/>
</dbReference>
<reference evidence="9 10" key="1">
    <citation type="submission" date="2016-11" db="EMBL/GenBank/DDBJ databases">
        <authorList>
            <person name="Jaros S."/>
            <person name="Januszkiewicz K."/>
            <person name="Wedrychowicz H."/>
        </authorList>
    </citation>
    <scope>NUCLEOTIDE SEQUENCE [LARGE SCALE GENOMIC DNA]</scope>
    <source>
        <strain evidence="9">NVI 5450</strain>
    </source>
</reference>
<dbReference type="CDD" id="cd11386">
    <property type="entry name" value="MCP_signal"/>
    <property type="match status" value="1"/>
</dbReference>
<dbReference type="InterPro" id="IPR004089">
    <property type="entry name" value="MCPsignal_dom"/>
</dbReference>
<dbReference type="InterPro" id="IPR003660">
    <property type="entry name" value="HAMP_dom"/>
</dbReference>
<accession>A0A090KCZ7</accession>
<dbReference type="Gene3D" id="1.10.287.950">
    <property type="entry name" value="Methyl-accepting chemotaxis protein"/>
    <property type="match status" value="1"/>
</dbReference>
<dbReference type="GO" id="GO:0007165">
    <property type="term" value="P:signal transduction"/>
    <property type="evidence" value="ECO:0007669"/>
    <property type="project" value="UniProtKB-KW"/>
</dbReference>
<proteinExistence type="inferred from homology"/>
<name>A0A090KCZ7_9GAMM</name>
<dbReference type="HOGENOM" id="CLU_000445_107_19_6"/>
<dbReference type="PROSITE" id="PS50111">
    <property type="entry name" value="CHEMOTAXIS_TRANSDUC_2"/>
    <property type="match status" value="1"/>
</dbReference>
<dbReference type="CDD" id="cd12912">
    <property type="entry name" value="PDC2_MCP_like"/>
    <property type="match status" value="1"/>
</dbReference>
<dbReference type="EMBL" id="FPLD01000060">
    <property type="protein sequence ID" value="SGY99435.1"/>
    <property type="molecule type" value="Genomic_DNA"/>
</dbReference>
<dbReference type="Gene3D" id="3.30.450.20">
    <property type="entry name" value="PAS domain"/>
    <property type="match status" value="2"/>
</dbReference>
<evidence type="ECO:0000256" key="4">
    <source>
        <dbReference type="ARBA" id="ARBA00022692"/>
    </source>
</evidence>
<gene>
    <name evidence="9" type="ORF">NVI5450_2192</name>
</gene>
<dbReference type="AlphaFoldDB" id="A0A090KCZ7"/>
<dbReference type="PROSITE" id="PS50885">
    <property type="entry name" value="HAMP"/>
    <property type="match status" value="1"/>
</dbReference>
<keyword evidence="5" id="KW-1133">Transmembrane helix</keyword>
<organism evidence="9 10">
    <name type="scientific">Moritella viscosa</name>
    <dbReference type="NCBI Taxonomy" id="80854"/>
    <lineage>
        <taxon>Bacteria</taxon>
        <taxon>Pseudomonadati</taxon>
        <taxon>Pseudomonadota</taxon>
        <taxon>Gammaproteobacteria</taxon>
        <taxon>Alteromonadales</taxon>
        <taxon>Moritellaceae</taxon>
        <taxon>Moritella</taxon>
    </lineage>
</organism>
<dbReference type="SMART" id="SM00283">
    <property type="entry name" value="MA"/>
    <property type="match status" value="1"/>
</dbReference>
<dbReference type="Pfam" id="PF00672">
    <property type="entry name" value="HAMP"/>
    <property type="match status" value="1"/>
</dbReference>
<keyword evidence="4" id="KW-0812">Transmembrane</keyword>
<dbReference type="Pfam" id="PF00015">
    <property type="entry name" value="MCPsignal"/>
    <property type="match status" value="1"/>
</dbReference>
<dbReference type="Proteomes" id="UP000183794">
    <property type="component" value="Unassembled WGS sequence"/>
</dbReference>
<dbReference type="FunFam" id="1.10.287.950:FF:000001">
    <property type="entry name" value="Methyl-accepting chemotaxis sensory transducer"/>
    <property type="match status" value="1"/>
</dbReference>
<evidence type="ECO:0000256" key="8">
    <source>
        <dbReference type="ARBA" id="ARBA00029447"/>
    </source>
</evidence>
<dbReference type="PANTHER" id="PTHR32089:SF117">
    <property type="entry name" value="METHYL ACCEPTING SENSORY TRANSDUCER WITH CACHE_1 SMALL MOLECULE BINDING DOMAIN"/>
    <property type="match status" value="1"/>
</dbReference>
<evidence type="ECO:0000256" key="5">
    <source>
        <dbReference type="ARBA" id="ARBA00022989"/>
    </source>
</evidence>
<evidence type="ECO:0000313" key="9">
    <source>
        <dbReference type="EMBL" id="SGY99435.1"/>
    </source>
</evidence>
<dbReference type="RefSeq" id="WP_045111828.1">
    <property type="nucleotide sequence ID" value="NZ_CAWRBC010000048.1"/>
</dbReference>
<dbReference type="InterPro" id="IPR033479">
    <property type="entry name" value="dCache_1"/>
</dbReference>
<keyword evidence="7" id="KW-0807">Transducer</keyword>
<dbReference type="PRINTS" id="PR00260">
    <property type="entry name" value="CHEMTRNSDUCR"/>
</dbReference>
<dbReference type="GO" id="GO:0004888">
    <property type="term" value="F:transmembrane signaling receptor activity"/>
    <property type="evidence" value="ECO:0007669"/>
    <property type="project" value="InterPro"/>
</dbReference>
<evidence type="ECO:0000313" key="10">
    <source>
        <dbReference type="Proteomes" id="UP000183794"/>
    </source>
</evidence>
<dbReference type="GO" id="GO:0005886">
    <property type="term" value="C:plasma membrane"/>
    <property type="evidence" value="ECO:0007669"/>
    <property type="project" value="UniProtKB-SubCell"/>
</dbReference>
<dbReference type="KEGG" id="mvs:MVIS_3855"/>
<keyword evidence="6" id="KW-0472">Membrane</keyword>
<evidence type="ECO:0000256" key="2">
    <source>
        <dbReference type="ARBA" id="ARBA00022475"/>
    </source>
</evidence>